<keyword evidence="5" id="KW-1185">Reference proteome</keyword>
<dbReference type="SUPFAM" id="SSF51735">
    <property type="entry name" value="NAD(P)-binding Rossmann-fold domains"/>
    <property type="match status" value="1"/>
</dbReference>
<dbReference type="FunFam" id="3.40.50.720:FF:000374">
    <property type="entry name" value="3-oxoacyl-(Acyl-carrier-protein) reductase"/>
    <property type="match status" value="1"/>
</dbReference>
<dbReference type="PANTHER" id="PTHR43639:SF1">
    <property type="entry name" value="SHORT-CHAIN DEHYDROGENASE_REDUCTASE FAMILY PROTEIN"/>
    <property type="match status" value="1"/>
</dbReference>
<dbReference type="Gene3D" id="3.40.50.720">
    <property type="entry name" value="NAD(P)-binding Rossmann-like Domain"/>
    <property type="match status" value="1"/>
</dbReference>
<keyword evidence="2" id="KW-0521">NADP</keyword>
<dbReference type="HOGENOM" id="CLU_010194_1_3_1"/>
<dbReference type="OrthoDB" id="417891at2759"/>
<proteinExistence type="inferred from homology"/>
<sequence>MTETNLPLQNKVAIVTGASRGIGAAIAEALALRGAKVALTFTSDSSVEATEQLVKKIKGFGTSADAIKIQADLSHVGSPKFIVDTTIKAFGPTIHILINNAGRVTKPKPLGQNNIEDFNYSFDLNVRGLFFLTEAVFPHLPKKEENAGTGGRIINVGSVAERMGVPQYPIYSATKSTIEGFRRCWAAELGPQSHTVNQINPGIVETDMLNDFEESTTQFLAKLTPYENRYAKPQEIAEVVGFLVDDNSRWITGQVISASGGLSMY</sequence>
<keyword evidence="3" id="KW-0560">Oxidoreductase</keyword>
<dbReference type="GeneID" id="25039310"/>
<dbReference type="InterPro" id="IPR036291">
    <property type="entry name" value="NAD(P)-bd_dom_sf"/>
</dbReference>
<dbReference type="AlphaFoldDB" id="S9VVI9"/>
<reference evidence="4 5" key="1">
    <citation type="journal article" date="2011" name="Science">
        <title>Comparative functional genomics of the fission yeasts.</title>
        <authorList>
            <person name="Rhind N."/>
            <person name="Chen Z."/>
            <person name="Yassour M."/>
            <person name="Thompson D.A."/>
            <person name="Haas B.J."/>
            <person name="Habib N."/>
            <person name="Wapinski I."/>
            <person name="Roy S."/>
            <person name="Lin M.F."/>
            <person name="Heiman D.I."/>
            <person name="Young S.K."/>
            <person name="Furuya K."/>
            <person name="Guo Y."/>
            <person name="Pidoux A."/>
            <person name="Chen H.M."/>
            <person name="Robbertse B."/>
            <person name="Goldberg J.M."/>
            <person name="Aoki K."/>
            <person name="Bayne E.H."/>
            <person name="Berlin A.M."/>
            <person name="Desjardins C.A."/>
            <person name="Dobbs E."/>
            <person name="Dukaj L."/>
            <person name="Fan L."/>
            <person name="FitzGerald M.G."/>
            <person name="French C."/>
            <person name="Gujja S."/>
            <person name="Hansen K."/>
            <person name="Keifenheim D."/>
            <person name="Levin J.Z."/>
            <person name="Mosher R.A."/>
            <person name="Mueller C.A."/>
            <person name="Pfiffner J."/>
            <person name="Priest M."/>
            <person name="Russ C."/>
            <person name="Smialowska A."/>
            <person name="Swoboda P."/>
            <person name="Sykes S.M."/>
            <person name="Vaughn M."/>
            <person name="Vengrova S."/>
            <person name="Yoder R."/>
            <person name="Zeng Q."/>
            <person name="Allshire R."/>
            <person name="Baulcombe D."/>
            <person name="Birren B.W."/>
            <person name="Brown W."/>
            <person name="Ekwall K."/>
            <person name="Kellis M."/>
            <person name="Leatherwood J."/>
            <person name="Levin H."/>
            <person name="Margalit H."/>
            <person name="Martienssen R."/>
            <person name="Nieduszynski C.A."/>
            <person name="Spatafora J.W."/>
            <person name="Friedman N."/>
            <person name="Dalgaard J.Z."/>
            <person name="Baumann P."/>
            <person name="Niki H."/>
            <person name="Regev A."/>
            <person name="Nusbaum C."/>
        </authorList>
    </citation>
    <scope>NUCLEOTIDE SEQUENCE [LARGE SCALE GENOMIC DNA]</scope>
    <source>
        <strain evidence="5">OY26 / ATCC MYA-4695 / CBS 11777 / NBRC 106824 / NRRL Y48691</strain>
    </source>
</reference>
<evidence type="ECO:0000256" key="2">
    <source>
        <dbReference type="ARBA" id="ARBA00022857"/>
    </source>
</evidence>
<comment type="similarity">
    <text evidence="1">Belongs to the short-chain dehydrogenases/reductases (SDR) family.</text>
</comment>
<protein>
    <submittedName>
        <fullName evidence="4">3-ketoacyl-acyl carrier protein reductase</fullName>
    </submittedName>
</protein>
<dbReference type="Proteomes" id="UP000015464">
    <property type="component" value="Unassembled WGS sequence"/>
</dbReference>
<accession>S9VVI9</accession>
<dbReference type="PRINTS" id="PR00080">
    <property type="entry name" value="SDRFAMILY"/>
</dbReference>
<dbReference type="GO" id="GO:0016491">
    <property type="term" value="F:oxidoreductase activity"/>
    <property type="evidence" value="ECO:0007669"/>
    <property type="project" value="UniProtKB-KW"/>
</dbReference>
<dbReference type="STRING" id="653667.S9VVI9"/>
<dbReference type="PANTHER" id="PTHR43639">
    <property type="entry name" value="OXIDOREDUCTASE, SHORT-CHAIN DEHYDROGENASE/REDUCTASE FAMILY (AFU_ORTHOLOGUE AFUA_5G02870)"/>
    <property type="match status" value="1"/>
</dbReference>
<evidence type="ECO:0000313" key="5">
    <source>
        <dbReference type="Proteomes" id="UP000015464"/>
    </source>
</evidence>
<gene>
    <name evidence="4" type="ORF">SPOG_05000</name>
</gene>
<dbReference type="RefSeq" id="XP_013025458.1">
    <property type="nucleotide sequence ID" value="XM_013170004.1"/>
</dbReference>
<evidence type="ECO:0000256" key="3">
    <source>
        <dbReference type="ARBA" id="ARBA00023002"/>
    </source>
</evidence>
<dbReference type="EMBL" id="KE546994">
    <property type="protein sequence ID" value="EPY50120.1"/>
    <property type="molecule type" value="Genomic_DNA"/>
</dbReference>
<dbReference type="eggNOG" id="KOG0725">
    <property type="taxonomic scope" value="Eukaryota"/>
</dbReference>
<evidence type="ECO:0000256" key="1">
    <source>
        <dbReference type="ARBA" id="ARBA00006484"/>
    </source>
</evidence>
<dbReference type="InterPro" id="IPR002347">
    <property type="entry name" value="SDR_fam"/>
</dbReference>
<organism evidence="4 5">
    <name type="scientific">Schizosaccharomyces cryophilus (strain OY26 / ATCC MYA-4695 / CBS 11777 / NBRC 106824 / NRRL Y48691)</name>
    <name type="common">Fission yeast</name>
    <dbReference type="NCBI Taxonomy" id="653667"/>
    <lineage>
        <taxon>Eukaryota</taxon>
        <taxon>Fungi</taxon>
        <taxon>Dikarya</taxon>
        <taxon>Ascomycota</taxon>
        <taxon>Taphrinomycotina</taxon>
        <taxon>Schizosaccharomycetes</taxon>
        <taxon>Schizosaccharomycetales</taxon>
        <taxon>Schizosaccharomycetaceae</taxon>
        <taxon>Schizosaccharomyces</taxon>
    </lineage>
</organism>
<dbReference type="Pfam" id="PF13561">
    <property type="entry name" value="adh_short_C2"/>
    <property type="match status" value="1"/>
</dbReference>
<name>S9VVI9_SCHCR</name>
<evidence type="ECO:0000313" key="4">
    <source>
        <dbReference type="EMBL" id="EPY50120.1"/>
    </source>
</evidence>
<dbReference type="PRINTS" id="PR00081">
    <property type="entry name" value="GDHRDH"/>
</dbReference>